<feature type="compositionally biased region" description="Basic and acidic residues" evidence="1">
    <location>
        <begin position="32"/>
        <end position="41"/>
    </location>
</feature>
<evidence type="ECO:0000313" key="3">
    <source>
        <dbReference type="EMBL" id="GGB72193.1"/>
    </source>
</evidence>
<keyword evidence="4" id="KW-1185">Reference proteome</keyword>
<organism evidence="3 4">
    <name type="scientific">Henriciella pelagia</name>
    <dbReference type="NCBI Taxonomy" id="1977912"/>
    <lineage>
        <taxon>Bacteria</taxon>
        <taxon>Pseudomonadati</taxon>
        <taxon>Pseudomonadota</taxon>
        <taxon>Alphaproteobacteria</taxon>
        <taxon>Hyphomonadales</taxon>
        <taxon>Hyphomonadaceae</taxon>
        <taxon>Henriciella</taxon>
    </lineage>
</organism>
<feature type="compositionally biased region" description="Basic and acidic residues" evidence="1">
    <location>
        <begin position="1"/>
        <end position="18"/>
    </location>
</feature>
<comment type="caution">
    <text evidence="3">The sequence shown here is derived from an EMBL/GenBank/DDBJ whole genome shotgun (WGS) entry which is preliminary data.</text>
</comment>
<dbReference type="InterPro" id="IPR002625">
    <property type="entry name" value="Smr_dom"/>
</dbReference>
<feature type="domain" description="Smr" evidence="2">
    <location>
        <begin position="93"/>
        <end position="174"/>
    </location>
</feature>
<protein>
    <submittedName>
        <fullName evidence="3">DNA mismatch repair protein MutS</fullName>
    </submittedName>
</protein>
<name>A0ABQ1JLM7_9PROT</name>
<dbReference type="SUPFAM" id="SSF160443">
    <property type="entry name" value="SMR domain-like"/>
    <property type="match status" value="1"/>
</dbReference>
<evidence type="ECO:0000313" key="4">
    <source>
        <dbReference type="Proteomes" id="UP000628854"/>
    </source>
</evidence>
<dbReference type="PANTHER" id="PTHR35562">
    <property type="entry name" value="DNA ENDONUCLEASE SMRA-RELATED"/>
    <property type="match status" value="1"/>
</dbReference>
<dbReference type="PANTHER" id="PTHR35562:SF2">
    <property type="entry name" value="DNA ENDONUCLEASE SMRA-RELATED"/>
    <property type="match status" value="1"/>
</dbReference>
<dbReference type="Proteomes" id="UP000628854">
    <property type="component" value="Unassembled WGS sequence"/>
</dbReference>
<accession>A0ABQ1JLM7</accession>
<dbReference type="PROSITE" id="PS50828">
    <property type="entry name" value="SMR"/>
    <property type="match status" value="1"/>
</dbReference>
<dbReference type="Pfam" id="PF01713">
    <property type="entry name" value="Smr"/>
    <property type="match status" value="1"/>
</dbReference>
<proteinExistence type="predicted"/>
<evidence type="ECO:0000256" key="1">
    <source>
        <dbReference type="SAM" id="MobiDB-lite"/>
    </source>
</evidence>
<dbReference type="InterPro" id="IPR036063">
    <property type="entry name" value="Smr_dom_sf"/>
</dbReference>
<feature type="region of interest" description="Disordered" evidence="1">
    <location>
        <begin position="1"/>
        <end position="84"/>
    </location>
</feature>
<dbReference type="RefSeq" id="WP_084392158.1">
    <property type="nucleotide sequence ID" value="NZ_BMKF01000002.1"/>
</dbReference>
<sequence length="176" mass="19243">MTDRKLTSDEAKAWDRVRQSVRPLKGGKSPRIKRDVSDHPILKKVKPPSATAAAKPQTGSRRAVDGAGASSGPADRSKEKKVRRGKLEISASFDLHGHTQDTAWSALPAFLIREQARGSRCVIVITGKGKAGEGILRRNFLRWIEMPEANALVSGYAPAHPRHGGAGAFYVFLRRR</sequence>
<dbReference type="Gene3D" id="3.30.1370.110">
    <property type="match status" value="1"/>
</dbReference>
<dbReference type="EMBL" id="BMKF01000002">
    <property type="protein sequence ID" value="GGB72193.1"/>
    <property type="molecule type" value="Genomic_DNA"/>
</dbReference>
<reference evidence="4" key="1">
    <citation type="journal article" date="2019" name="Int. J. Syst. Evol. Microbiol.">
        <title>The Global Catalogue of Microorganisms (GCM) 10K type strain sequencing project: providing services to taxonomists for standard genome sequencing and annotation.</title>
        <authorList>
            <consortium name="The Broad Institute Genomics Platform"/>
            <consortium name="The Broad Institute Genome Sequencing Center for Infectious Disease"/>
            <person name="Wu L."/>
            <person name="Ma J."/>
        </authorList>
    </citation>
    <scope>NUCLEOTIDE SEQUENCE [LARGE SCALE GENOMIC DNA]</scope>
    <source>
        <strain evidence="4">CGMCC 1.15928</strain>
    </source>
</reference>
<evidence type="ECO:0000259" key="2">
    <source>
        <dbReference type="PROSITE" id="PS50828"/>
    </source>
</evidence>
<gene>
    <name evidence="3" type="ORF">GCM10011503_21080</name>
</gene>